<evidence type="ECO:0000256" key="3">
    <source>
        <dbReference type="ARBA" id="ARBA00023033"/>
    </source>
</evidence>
<keyword evidence="7" id="KW-1185">Reference proteome</keyword>
<evidence type="ECO:0000256" key="1">
    <source>
        <dbReference type="ARBA" id="ARBA00001973"/>
    </source>
</evidence>
<comment type="caution">
    <text evidence="6">The sequence shown here is derived from an EMBL/GenBank/DDBJ whole genome shotgun (WGS) entry which is preliminary data.</text>
</comment>
<comment type="cofactor">
    <cofactor evidence="1">
        <name>Cu(2+)</name>
        <dbReference type="ChEBI" id="CHEBI:29036"/>
    </cofactor>
</comment>
<dbReference type="GO" id="GO:0004497">
    <property type="term" value="F:monooxygenase activity"/>
    <property type="evidence" value="ECO:0007669"/>
    <property type="project" value="UniProtKB-KW"/>
</dbReference>
<feature type="region of interest" description="Disordered" evidence="4">
    <location>
        <begin position="138"/>
        <end position="164"/>
    </location>
</feature>
<dbReference type="EMBL" id="JAACJJ010000058">
    <property type="protein sequence ID" value="KAF5309942.1"/>
    <property type="molecule type" value="Genomic_DNA"/>
</dbReference>
<evidence type="ECO:0000313" key="7">
    <source>
        <dbReference type="Proteomes" id="UP000567179"/>
    </source>
</evidence>
<dbReference type="InterPro" id="IPR041640">
    <property type="entry name" value="Tyrosinase_C"/>
</dbReference>
<evidence type="ECO:0000259" key="5">
    <source>
        <dbReference type="Pfam" id="PF18132"/>
    </source>
</evidence>
<keyword evidence="2" id="KW-0560">Oxidoreductase</keyword>
<dbReference type="AlphaFoldDB" id="A0A8H5ERP5"/>
<evidence type="ECO:0000256" key="4">
    <source>
        <dbReference type="SAM" id="MobiDB-lite"/>
    </source>
</evidence>
<sequence>MDQHSQSHGVWDWTARIHASQTELKCSYNVIIFTGSPPEDPKEWLICPQFVGKLAVHVPAGRGYGRRMRSDNDIVEGFVHLSQAIAQRSGLASLEPEQVVPYLKQSLTWRVQELDDTPVELQSLEVVVFATPLAVPPGGQFPVPGESQRYDDITRGKKGGSRNE</sequence>
<accession>A0A8H5ERP5</accession>
<feature type="compositionally biased region" description="Basic and acidic residues" evidence="4">
    <location>
        <begin position="148"/>
        <end position="164"/>
    </location>
</feature>
<dbReference type="Proteomes" id="UP000567179">
    <property type="component" value="Unassembled WGS sequence"/>
</dbReference>
<evidence type="ECO:0000256" key="2">
    <source>
        <dbReference type="ARBA" id="ARBA00023002"/>
    </source>
</evidence>
<proteinExistence type="predicted"/>
<protein>
    <recommendedName>
        <fullName evidence="5">Tyrosinase C-terminal domain-containing protein</fullName>
    </recommendedName>
</protein>
<dbReference type="Pfam" id="PF18132">
    <property type="entry name" value="Tyrosinase_C"/>
    <property type="match status" value="1"/>
</dbReference>
<keyword evidence="3" id="KW-0503">Monooxygenase</keyword>
<feature type="domain" description="Tyrosinase C-terminal" evidence="5">
    <location>
        <begin position="12"/>
        <end position="127"/>
    </location>
</feature>
<reference evidence="6 7" key="1">
    <citation type="journal article" date="2020" name="ISME J.">
        <title>Uncovering the hidden diversity of litter-decomposition mechanisms in mushroom-forming fungi.</title>
        <authorList>
            <person name="Floudas D."/>
            <person name="Bentzer J."/>
            <person name="Ahren D."/>
            <person name="Johansson T."/>
            <person name="Persson P."/>
            <person name="Tunlid A."/>
        </authorList>
    </citation>
    <scope>NUCLEOTIDE SEQUENCE [LARGE SCALE GENOMIC DNA]</scope>
    <source>
        <strain evidence="6 7">CBS 101986</strain>
    </source>
</reference>
<gene>
    <name evidence="6" type="ORF">D9619_010204</name>
</gene>
<evidence type="ECO:0000313" key="6">
    <source>
        <dbReference type="EMBL" id="KAF5309942.1"/>
    </source>
</evidence>
<dbReference type="OrthoDB" id="6132182at2759"/>
<organism evidence="6 7">
    <name type="scientific">Psilocybe cf. subviscida</name>
    <dbReference type="NCBI Taxonomy" id="2480587"/>
    <lineage>
        <taxon>Eukaryota</taxon>
        <taxon>Fungi</taxon>
        <taxon>Dikarya</taxon>
        <taxon>Basidiomycota</taxon>
        <taxon>Agaricomycotina</taxon>
        <taxon>Agaricomycetes</taxon>
        <taxon>Agaricomycetidae</taxon>
        <taxon>Agaricales</taxon>
        <taxon>Agaricineae</taxon>
        <taxon>Strophariaceae</taxon>
        <taxon>Psilocybe</taxon>
    </lineage>
</organism>
<name>A0A8H5ERP5_9AGAR</name>